<name>A0A7W8YC28_9MICC</name>
<evidence type="ECO:0000313" key="5">
    <source>
        <dbReference type="Proteomes" id="UP000523863"/>
    </source>
</evidence>
<feature type="region of interest" description="Disordered" evidence="2">
    <location>
        <begin position="28"/>
        <end position="50"/>
    </location>
</feature>
<organism evidence="4 5">
    <name type="scientific">Neomicrococcus lactis</name>
    <dbReference type="NCBI Taxonomy" id="732241"/>
    <lineage>
        <taxon>Bacteria</taxon>
        <taxon>Bacillati</taxon>
        <taxon>Actinomycetota</taxon>
        <taxon>Actinomycetes</taxon>
        <taxon>Micrococcales</taxon>
        <taxon>Micrococcaceae</taxon>
        <taxon>Neomicrococcus</taxon>
    </lineage>
</organism>
<proteinExistence type="predicted"/>
<dbReference type="GO" id="GO:0015888">
    <property type="term" value="P:thiamine transport"/>
    <property type="evidence" value="ECO:0007669"/>
    <property type="project" value="TreeGrafter"/>
</dbReference>
<comment type="caution">
    <text evidence="4">The sequence shown here is derived from an EMBL/GenBank/DDBJ whole genome shotgun (WGS) entry which is preliminary data.</text>
</comment>
<protein>
    <submittedName>
        <fullName evidence="4">Putative spermidine/putrescine transport system substrate-binding protein</fullName>
    </submittedName>
</protein>
<gene>
    <name evidence="4" type="ORF">BKA12_001893</name>
</gene>
<dbReference type="Gene3D" id="3.40.190.10">
    <property type="entry name" value="Periplasmic binding protein-like II"/>
    <property type="match status" value="2"/>
</dbReference>
<evidence type="ECO:0000256" key="1">
    <source>
        <dbReference type="ARBA" id="ARBA00022729"/>
    </source>
</evidence>
<dbReference type="RefSeq" id="WP_271395875.1">
    <property type="nucleotide sequence ID" value="NZ_CANLFI010000012.1"/>
</dbReference>
<dbReference type="GO" id="GO:0030975">
    <property type="term" value="F:thiamine binding"/>
    <property type="evidence" value="ECO:0007669"/>
    <property type="project" value="TreeGrafter"/>
</dbReference>
<dbReference type="AlphaFoldDB" id="A0A7W8YC28"/>
<keyword evidence="5" id="KW-1185">Reference proteome</keyword>
<sequence>MRIAMRSSIVAGLAVTALALSACGSSTPSSTSSSASSANSSASSASGASSDAAKTAKSAADLGGMDKLIEAAKAEGQLNVIALPHDWANYGEIIEGFKTKYGITVNESTPDASSKEEIQAADANKGTDKAPDVFDLGTTVTLESKDYFAPYKVENFDKIPAENKDADGLYVNDYTGVMVVGYNKTQYGEITSLDQLTDKKFDGAVAVNGKPAEAGAAFNGFLLANLANGGTLDDGTKGLEYFKKLKDAGTLNQSDVTKGTIESGEHGVVFDWTYNQLSYTSSLKEKGVEWATFVPNNISVVSYYNQAINKDAPHPAAARLWQEYLFSDEAQNLWLKGGASPVLAAEMKKAGTLNAEFEKNVPAVTDPQTPTADQAEKMNKFLADNWDKTMGQ</sequence>
<evidence type="ECO:0000313" key="4">
    <source>
        <dbReference type="EMBL" id="MBB5598813.1"/>
    </source>
</evidence>
<accession>A0A7W8YC28</accession>
<feature type="signal peptide" evidence="3">
    <location>
        <begin position="1"/>
        <end position="22"/>
    </location>
</feature>
<dbReference type="Proteomes" id="UP000523863">
    <property type="component" value="Unassembled WGS sequence"/>
</dbReference>
<dbReference type="PANTHER" id="PTHR30006:SF2">
    <property type="entry name" value="ABC TRANSPORTER SUBSTRATE-BINDING PROTEIN"/>
    <property type="match status" value="1"/>
</dbReference>
<dbReference type="EMBL" id="JACHBL010000001">
    <property type="protein sequence ID" value="MBB5598813.1"/>
    <property type="molecule type" value="Genomic_DNA"/>
</dbReference>
<dbReference type="PANTHER" id="PTHR30006">
    <property type="entry name" value="THIAMINE-BINDING PERIPLASMIC PROTEIN-RELATED"/>
    <property type="match status" value="1"/>
</dbReference>
<keyword evidence="1 3" id="KW-0732">Signal</keyword>
<reference evidence="4 5" key="1">
    <citation type="submission" date="2020-08" db="EMBL/GenBank/DDBJ databases">
        <title>Sequencing the genomes of 1000 actinobacteria strains.</title>
        <authorList>
            <person name="Klenk H.-P."/>
        </authorList>
    </citation>
    <scope>NUCLEOTIDE SEQUENCE [LARGE SCALE GENOMIC DNA]</scope>
    <source>
        <strain evidence="4 5">DSM 23694</strain>
    </source>
</reference>
<dbReference type="Pfam" id="PF13343">
    <property type="entry name" value="SBP_bac_6"/>
    <property type="match status" value="1"/>
</dbReference>
<feature type="chain" id="PRO_5038688365" evidence="3">
    <location>
        <begin position="23"/>
        <end position="392"/>
    </location>
</feature>
<dbReference type="GO" id="GO:0030976">
    <property type="term" value="F:thiamine pyrophosphate binding"/>
    <property type="evidence" value="ECO:0007669"/>
    <property type="project" value="TreeGrafter"/>
</dbReference>
<evidence type="ECO:0000256" key="2">
    <source>
        <dbReference type="SAM" id="MobiDB-lite"/>
    </source>
</evidence>
<dbReference type="GO" id="GO:0030288">
    <property type="term" value="C:outer membrane-bounded periplasmic space"/>
    <property type="evidence" value="ECO:0007669"/>
    <property type="project" value="TreeGrafter"/>
</dbReference>
<dbReference type="PROSITE" id="PS51257">
    <property type="entry name" value="PROKAR_LIPOPROTEIN"/>
    <property type="match status" value="1"/>
</dbReference>
<dbReference type="SUPFAM" id="SSF53850">
    <property type="entry name" value="Periplasmic binding protein-like II"/>
    <property type="match status" value="1"/>
</dbReference>
<evidence type="ECO:0000256" key="3">
    <source>
        <dbReference type="SAM" id="SignalP"/>
    </source>
</evidence>